<name>A0ABP7A3B7_9MICO</name>
<evidence type="ECO:0000313" key="2">
    <source>
        <dbReference type="EMBL" id="GAA3624156.1"/>
    </source>
</evidence>
<dbReference type="InterPro" id="IPR029058">
    <property type="entry name" value="AB_hydrolase_fold"/>
</dbReference>
<evidence type="ECO:0000313" key="3">
    <source>
        <dbReference type="Proteomes" id="UP001501697"/>
    </source>
</evidence>
<dbReference type="Proteomes" id="UP001501697">
    <property type="component" value="Unassembled WGS sequence"/>
</dbReference>
<dbReference type="EMBL" id="BAAAYU010000001">
    <property type="protein sequence ID" value="GAA3624156.1"/>
    <property type="molecule type" value="Genomic_DNA"/>
</dbReference>
<dbReference type="PANTHER" id="PTHR37017:SF11">
    <property type="entry name" value="ESTERASE_LIPASE_THIOESTERASE DOMAIN-CONTAINING PROTEIN"/>
    <property type="match status" value="1"/>
</dbReference>
<comment type="caution">
    <text evidence="2">The sequence shown here is derived from an EMBL/GenBank/DDBJ whole genome shotgun (WGS) entry which is preliminary data.</text>
</comment>
<reference evidence="3" key="1">
    <citation type="journal article" date="2019" name="Int. J. Syst. Evol. Microbiol.">
        <title>The Global Catalogue of Microorganisms (GCM) 10K type strain sequencing project: providing services to taxonomists for standard genome sequencing and annotation.</title>
        <authorList>
            <consortium name="The Broad Institute Genomics Platform"/>
            <consortium name="The Broad Institute Genome Sequencing Center for Infectious Disease"/>
            <person name="Wu L."/>
            <person name="Ma J."/>
        </authorList>
    </citation>
    <scope>NUCLEOTIDE SEQUENCE [LARGE SCALE GENOMIC DNA]</scope>
    <source>
        <strain evidence="3">JCM 16544</strain>
    </source>
</reference>
<organism evidence="2 3">
    <name type="scientific">Microbacterium awajiense</name>
    <dbReference type="NCBI Taxonomy" id="415214"/>
    <lineage>
        <taxon>Bacteria</taxon>
        <taxon>Bacillati</taxon>
        <taxon>Actinomycetota</taxon>
        <taxon>Actinomycetes</taxon>
        <taxon>Micrococcales</taxon>
        <taxon>Microbacteriaceae</taxon>
        <taxon>Microbacterium</taxon>
    </lineage>
</organism>
<dbReference type="InterPro" id="IPR000073">
    <property type="entry name" value="AB_hydrolase_1"/>
</dbReference>
<feature type="domain" description="AB hydrolase-1" evidence="1">
    <location>
        <begin position="13"/>
        <end position="234"/>
    </location>
</feature>
<gene>
    <name evidence="2" type="ORF">GCM10022200_03040</name>
</gene>
<sequence>MSAHRRSLGDMQIILVPGLWLDASSWDPILPALADAGHTPVPLTMPGVGALADESAGIGIADWVDAVVAHIDSADDPVVLVGHSGGGNVVWGAADARPTKVARVVFVDTAPPPDGFGISEFDVVDGVVPFPGWDHFDAPDIADLDEQTRTRTAAHTAPVPAKVPTDRIRLGDERRYAVPVTVLSGSADEAGLRTMLAEWGPWNDEFAAISDVEVVTLDTGHWPQFSQPERLAAAIVDAVR</sequence>
<dbReference type="Pfam" id="PF12697">
    <property type="entry name" value="Abhydrolase_6"/>
    <property type="match status" value="1"/>
</dbReference>
<protein>
    <submittedName>
        <fullName evidence="2">Alpha/beta hydrolase</fullName>
    </submittedName>
</protein>
<evidence type="ECO:0000259" key="1">
    <source>
        <dbReference type="Pfam" id="PF12697"/>
    </source>
</evidence>
<dbReference type="Gene3D" id="3.40.50.1820">
    <property type="entry name" value="alpha/beta hydrolase"/>
    <property type="match status" value="1"/>
</dbReference>
<dbReference type="GO" id="GO:0016787">
    <property type="term" value="F:hydrolase activity"/>
    <property type="evidence" value="ECO:0007669"/>
    <property type="project" value="UniProtKB-KW"/>
</dbReference>
<keyword evidence="2" id="KW-0378">Hydrolase</keyword>
<dbReference type="InterPro" id="IPR052897">
    <property type="entry name" value="Sec-Metab_Biosynth_Hydrolase"/>
</dbReference>
<dbReference type="SUPFAM" id="SSF53474">
    <property type="entry name" value="alpha/beta-Hydrolases"/>
    <property type="match status" value="1"/>
</dbReference>
<accession>A0ABP7A3B7</accession>
<proteinExistence type="predicted"/>
<dbReference type="PANTHER" id="PTHR37017">
    <property type="entry name" value="AB HYDROLASE-1 DOMAIN-CONTAINING PROTEIN-RELATED"/>
    <property type="match status" value="1"/>
</dbReference>
<keyword evidence="3" id="KW-1185">Reference proteome</keyword>